<evidence type="ECO:0000259" key="1">
    <source>
        <dbReference type="PROSITE" id="PS51186"/>
    </source>
</evidence>
<name>A0AAX2JBU2_9FUSO</name>
<dbReference type="Proteomes" id="UP000249008">
    <property type="component" value="Chromosome 1"/>
</dbReference>
<dbReference type="InterPro" id="IPR000182">
    <property type="entry name" value="GNAT_dom"/>
</dbReference>
<dbReference type="InterPro" id="IPR016181">
    <property type="entry name" value="Acyl_CoA_acyltransferase"/>
</dbReference>
<dbReference type="RefSeq" id="WP_005982070.1">
    <property type="nucleotide sequence ID" value="NZ_CABKNW010000005.1"/>
</dbReference>
<dbReference type="GeneID" id="78453241"/>
<protein>
    <recommendedName>
        <fullName evidence="1">N-acetyltransferase domain-containing protein</fullName>
    </recommendedName>
</protein>
<dbReference type="KEGG" id="ful:C4N20_00355"/>
<gene>
    <name evidence="2" type="ORF">NCTC12112_01940</name>
</gene>
<feature type="domain" description="N-acetyltransferase" evidence="1">
    <location>
        <begin position="1"/>
        <end position="110"/>
    </location>
</feature>
<sequence>MNVIYNGIKYSTFKKEIENINISEITIEIVDDSLHCLKNNFVHIYSFYSTKEKQGYGSKALKEIIKIANKYQVNLYLFPAGTSERFYKKFGFIYPENSKNYYIPMKLYFLCNEYSPIYQKIKSVKIMSLLKKIKLFLFN</sequence>
<dbReference type="SUPFAM" id="SSF55729">
    <property type="entry name" value="Acyl-CoA N-acyltransferases (Nat)"/>
    <property type="match status" value="1"/>
</dbReference>
<proteinExistence type="predicted"/>
<accession>A0AAX2JBU2</accession>
<organism evidence="2 3">
    <name type="scientific">Fusobacterium ulcerans</name>
    <dbReference type="NCBI Taxonomy" id="861"/>
    <lineage>
        <taxon>Bacteria</taxon>
        <taxon>Fusobacteriati</taxon>
        <taxon>Fusobacteriota</taxon>
        <taxon>Fusobacteriia</taxon>
        <taxon>Fusobacteriales</taxon>
        <taxon>Fusobacteriaceae</taxon>
        <taxon>Fusobacterium</taxon>
    </lineage>
</organism>
<reference evidence="2 3" key="1">
    <citation type="submission" date="2018-06" db="EMBL/GenBank/DDBJ databases">
        <authorList>
            <consortium name="Pathogen Informatics"/>
            <person name="Doyle S."/>
        </authorList>
    </citation>
    <scope>NUCLEOTIDE SEQUENCE [LARGE SCALE GENOMIC DNA]</scope>
    <source>
        <strain evidence="2 3">NCTC12112</strain>
    </source>
</reference>
<dbReference type="PROSITE" id="PS51186">
    <property type="entry name" value="GNAT"/>
    <property type="match status" value="1"/>
</dbReference>
<dbReference type="AlphaFoldDB" id="A0AAX2JBU2"/>
<dbReference type="GO" id="GO:0016747">
    <property type="term" value="F:acyltransferase activity, transferring groups other than amino-acyl groups"/>
    <property type="evidence" value="ECO:0007669"/>
    <property type="project" value="InterPro"/>
</dbReference>
<dbReference type="Gene3D" id="3.40.630.30">
    <property type="match status" value="1"/>
</dbReference>
<dbReference type="EMBL" id="LS483487">
    <property type="protein sequence ID" value="SQJ05661.1"/>
    <property type="molecule type" value="Genomic_DNA"/>
</dbReference>
<evidence type="ECO:0000313" key="3">
    <source>
        <dbReference type="Proteomes" id="UP000249008"/>
    </source>
</evidence>
<evidence type="ECO:0000313" key="2">
    <source>
        <dbReference type="EMBL" id="SQJ05661.1"/>
    </source>
</evidence>